<sequence>MDDRWSDAEIIILIYFTSRGFTDLAVSHVLHVRGYWRPPSAVWQMLQVILEQYPYLQTKTGHWDIDQVDEWIDSLSMEHEAVNWLISCTNIDAAIAEENYWKRFWETLPISVQGAHQLLRRPIKIQYNNCCLHLRFQEKDHNRV</sequence>
<reference evidence="1 2" key="1">
    <citation type="submission" date="2018-07" db="EMBL/GenBank/DDBJ databases">
        <title>Section-level genome sequencing of Aspergillus section Nigri to investigate inter- and intra-species variation.</title>
        <authorList>
            <consortium name="DOE Joint Genome Institute"/>
            <person name="Vesth T.C."/>
            <person name="Nybo J.L."/>
            <person name="Theobald S."/>
            <person name="Frisvad J.C."/>
            <person name="Larsen T.O."/>
            <person name="Nielsen K.F."/>
            <person name="Hoof J.B."/>
            <person name="Brandl J."/>
            <person name="Salamov A."/>
            <person name="Riley R."/>
            <person name="Gladden J.M."/>
            <person name="Phatale P."/>
            <person name="Nielsen M.T."/>
            <person name="Lyhne E.K."/>
            <person name="Kogle M.E."/>
            <person name="Strasser K."/>
            <person name="McDonnell E."/>
            <person name="Barry K."/>
            <person name="Clum A."/>
            <person name="Chen C."/>
            <person name="Nolan M."/>
            <person name="Sandor L."/>
            <person name="Kuo A."/>
            <person name="Lipzen A."/>
            <person name="Hainaut M."/>
            <person name="Drula E."/>
            <person name="Tsang A."/>
            <person name="Magnuson J.K."/>
            <person name="Henrissat B."/>
            <person name="Wiebenga A."/>
            <person name="Simmons B.A."/>
            <person name="Makela M.R."/>
            <person name="De vries R.P."/>
            <person name="Grigoriev I.V."/>
            <person name="Mortensen U.H."/>
            <person name="Baker S.E."/>
            <person name="Andersen M.R."/>
        </authorList>
    </citation>
    <scope>NUCLEOTIDE SEQUENCE [LARGE SCALE GENOMIC DNA]</scope>
    <source>
        <strain evidence="1 2">ATCC 13157</strain>
    </source>
</reference>
<dbReference type="Proteomes" id="UP000254937">
    <property type="component" value="Unassembled WGS sequence"/>
</dbReference>
<protein>
    <submittedName>
        <fullName evidence="1">Uncharacterized protein</fullName>
    </submittedName>
</protein>
<dbReference type="AlphaFoldDB" id="A0A370PHS7"/>
<organism evidence="1 2">
    <name type="scientific">Aspergillus phoenicis ATCC 13157</name>
    <dbReference type="NCBI Taxonomy" id="1353007"/>
    <lineage>
        <taxon>Eukaryota</taxon>
        <taxon>Fungi</taxon>
        <taxon>Dikarya</taxon>
        <taxon>Ascomycota</taxon>
        <taxon>Pezizomycotina</taxon>
        <taxon>Eurotiomycetes</taxon>
        <taxon>Eurotiomycetidae</taxon>
        <taxon>Eurotiales</taxon>
        <taxon>Aspergillaceae</taxon>
        <taxon>Aspergillus</taxon>
    </lineage>
</organism>
<accession>A0A370PHS7</accession>
<dbReference type="EMBL" id="KZ851855">
    <property type="protein sequence ID" value="RDK41737.1"/>
    <property type="molecule type" value="Genomic_DNA"/>
</dbReference>
<evidence type="ECO:0000313" key="1">
    <source>
        <dbReference type="EMBL" id="RDK41737.1"/>
    </source>
</evidence>
<name>A0A370PHS7_ASPPH</name>
<gene>
    <name evidence="1" type="ORF">M752DRAFT_294570</name>
</gene>
<proteinExistence type="predicted"/>
<keyword evidence="2" id="KW-1185">Reference proteome</keyword>
<evidence type="ECO:0000313" key="2">
    <source>
        <dbReference type="Proteomes" id="UP000254937"/>
    </source>
</evidence>